<dbReference type="EMBL" id="QGTJ01000004">
    <property type="protein sequence ID" value="PWV62290.1"/>
    <property type="molecule type" value="Genomic_DNA"/>
</dbReference>
<evidence type="ECO:0000313" key="9">
    <source>
        <dbReference type="Proteomes" id="UP000246569"/>
    </source>
</evidence>
<evidence type="ECO:0000256" key="6">
    <source>
        <dbReference type="ARBA" id="ARBA00023315"/>
    </source>
</evidence>
<comment type="subcellular location">
    <subcellularLocation>
        <location evidence="1">Cell inner membrane</location>
    </subcellularLocation>
</comment>
<dbReference type="PIRSF" id="PIRSF026649">
    <property type="entry name" value="MsbB"/>
    <property type="match status" value="1"/>
</dbReference>
<dbReference type="AlphaFoldDB" id="A0A317MWE9"/>
<dbReference type="Pfam" id="PF03279">
    <property type="entry name" value="Lip_A_acyltrans"/>
    <property type="match status" value="1"/>
</dbReference>
<dbReference type="GO" id="GO:0016746">
    <property type="term" value="F:acyltransferase activity"/>
    <property type="evidence" value="ECO:0007669"/>
    <property type="project" value="UniProtKB-KW"/>
</dbReference>
<evidence type="ECO:0000256" key="5">
    <source>
        <dbReference type="ARBA" id="ARBA00023136"/>
    </source>
</evidence>
<keyword evidence="9" id="KW-1185">Reference proteome</keyword>
<accession>A0A317MWE9</accession>
<keyword evidence="3" id="KW-0997">Cell inner membrane</keyword>
<evidence type="ECO:0000256" key="1">
    <source>
        <dbReference type="ARBA" id="ARBA00004533"/>
    </source>
</evidence>
<protein>
    <submittedName>
        <fullName evidence="8">Lauroyl-KDO2-lipid IV(A) myristoyltransferase</fullName>
    </submittedName>
</protein>
<feature type="transmembrane region" description="Helical" evidence="7">
    <location>
        <begin position="135"/>
        <end position="156"/>
    </location>
</feature>
<dbReference type="GO" id="GO:0005886">
    <property type="term" value="C:plasma membrane"/>
    <property type="evidence" value="ECO:0007669"/>
    <property type="project" value="UniProtKB-SubCell"/>
</dbReference>
<evidence type="ECO:0000256" key="2">
    <source>
        <dbReference type="ARBA" id="ARBA00022475"/>
    </source>
</evidence>
<proteinExistence type="predicted"/>
<keyword evidence="4 8" id="KW-0808">Transferase</keyword>
<evidence type="ECO:0000256" key="7">
    <source>
        <dbReference type="SAM" id="Phobius"/>
    </source>
</evidence>
<dbReference type="CDD" id="cd07984">
    <property type="entry name" value="LPLAT_LABLAT-like"/>
    <property type="match status" value="1"/>
</dbReference>
<keyword evidence="5 7" id="KW-0472">Membrane</keyword>
<dbReference type="OrthoDB" id="9803456at2"/>
<feature type="transmembrane region" description="Helical" evidence="7">
    <location>
        <begin position="20"/>
        <end position="39"/>
    </location>
</feature>
<dbReference type="Proteomes" id="UP000246569">
    <property type="component" value="Unassembled WGS sequence"/>
</dbReference>
<comment type="caution">
    <text evidence="8">The sequence shown here is derived from an EMBL/GenBank/DDBJ whole genome shotgun (WGS) entry which is preliminary data.</text>
</comment>
<name>A0A317MWE9_9GAMM</name>
<dbReference type="InterPro" id="IPR004960">
    <property type="entry name" value="LipA_acyltrans"/>
</dbReference>
<keyword evidence="7" id="KW-0812">Transmembrane</keyword>
<dbReference type="PANTHER" id="PTHR30606">
    <property type="entry name" value="LIPID A BIOSYNTHESIS LAUROYL ACYLTRANSFERASE"/>
    <property type="match status" value="1"/>
</dbReference>
<keyword evidence="6" id="KW-0012">Acyltransferase</keyword>
<evidence type="ECO:0000256" key="3">
    <source>
        <dbReference type="ARBA" id="ARBA00022519"/>
    </source>
</evidence>
<organism evidence="8 9">
    <name type="scientific">Plasticicumulans acidivorans</name>
    <dbReference type="NCBI Taxonomy" id="886464"/>
    <lineage>
        <taxon>Bacteria</taxon>
        <taxon>Pseudomonadati</taxon>
        <taxon>Pseudomonadota</taxon>
        <taxon>Gammaproteobacteria</taxon>
        <taxon>Candidatus Competibacteraceae</taxon>
        <taxon>Plasticicumulans</taxon>
    </lineage>
</organism>
<keyword evidence="7" id="KW-1133">Transmembrane helix</keyword>
<keyword evidence="2" id="KW-1003">Cell membrane</keyword>
<gene>
    <name evidence="8" type="ORF">C7443_10485</name>
</gene>
<sequence>MSAPPPKTAPTGLPRFQRAWLAPRHWGSWIVAGLAWLLYRAPRRWRDRLAATATPLVQRHARRQRRIAEINLGLCFPEMPAAERDALIDAHFALAVRITLDYGLLWFGRGEEILAAVRSHGEEHIAAAQARGQRVIVLVAHALALDMGICAFGVSYRALGPYKALENPVIDWLIARARTRFRGTVFEREEGIRPVVRGFRDGQILVYLADEDLGPQSAVFVPFFAEPKATLTTLGRLSRLGKAVVIPAVTRWNAADGVYDCYYYRPLADFPSGDDALDACTMNAAVEALIRPDPAQYMWTLRLFKTRPPGQRKLYKNLLEKRD</sequence>
<dbReference type="PANTHER" id="PTHR30606:SF4">
    <property type="entry name" value="LIPID A BIOSYNTHESIS MYRISTOYLTRANSFERASE"/>
    <property type="match status" value="1"/>
</dbReference>
<evidence type="ECO:0000313" key="8">
    <source>
        <dbReference type="EMBL" id="PWV62290.1"/>
    </source>
</evidence>
<reference evidence="8 9" key="1">
    <citation type="submission" date="2018-05" db="EMBL/GenBank/DDBJ databases">
        <title>Genomic Encyclopedia of Type Strains, Phase IV (KMG-IV): sequencing the most valuable type-strain genomes for metagenomic binning, comparative biology and taxonomic classification.</title>
        <authorList>
            <person name="Goeker M."/>
        </authorList>
    </citation>
    <scope>NUCLEOTIDE SEQUENCE [LARGE SCALE GENOMIC DNA]</scope>
    <source>
        <strain evidence="8 9">DSM 23606</strain>
    </source>
</reference>
<dbReference type="RefSeq" id="WP_110018125.1">
    <property type="nucleotide sequence ID" value="NZ_QGTJ01000004.1"/>
</dbReference>
<dbReference type="GO" id="GO:0009247">
    <property type="term" value="P:glycolipid biosynthetic process"/>
    <property type="evidence" value="ECO:0007669"/>
    <property type="project" value="UniProtKB-ARBA"/>
</dbReference>
<evidence type="ECO:0000256" key="4">
    <source>
        <dbReference type="ARBA" id="ARBA00022679"/>
    </source>
</evidence>